<evidence type="ECO:0000259" key="18">
    <source>
        <dbReference type="PROSITE" id="PS50026"/>
    </source>
</evidence>
<feature type="compositionally biased region" description="Basic and acidic residues" evidence="17">
    <location>
        <begin position="22"/>
        <end position="35"/>
    </location>
</feature>
<dbReference type="InterPro" id="IPR033116">
    <property type="entry name" value="TRYPSIN_SER"/>
</dbReference>
<feature type="domain" description="Fibronectin type-I" evidence="21">
    <location>
        <begin position="246"/>
        <end position="288"/>
    </location>
</feature>
<dbReference type="Pfam" id="PF00008">
    <property type="entry name" value="EGF"/>
    <property type="match status" value="1"/>
</dbReference>
<dbReference type="InterPro" id="IPR000083">
    <property type="entry name" value="Fibronectin_type1"/>
</dbReference>
<dbReference type="InterPro" id="IPR038178">
    <property type="entry name" value="Kringle_sf"/>
</dbReference>
<evidence type="ECO:0000256" key="7">
    <source>
        <dbReference type="ARBA" id="ARBA00022670"/>
    </source>
</evidence>
<dbReference type="PRINTS" id="PR00722">
    <property type="entry name" value="CHYMOTRYPSIN"/>
</dbReference>
<reference evidence="22" key="1">
    <citation type="submission" date="2023-04" db="EMBL/GenBank/DDBJ databases">
        <authorList>
            <consortium name="ELIXIR-Norway"/>
        </authorList>
    </citation>
    <scope>NUCLEOTIDE SEQUENCE [LARGE SCALE GENOMIC DNA]</scope>
</reference>
<dbReference type="CDD" id="cd00108">
    <property type="entry name" value="KR"/>
    <property type="match status" value="2"/>
</dbReference>
<evidence type="ECO:0000256" key="15">
    <source>
        <dbReference type="PROSITE-ProRule" id="PRU00121"/>
    </source>
</evidence>
<accession>A0ABN8ZI18</accession>
<dbReference type="Gene3D" id="2.40.20.10">
    <property type="entry name" value="Plasminogen Kringle 4"/>
    <property type="match status" value="2"/>
</dbReference>
<feature type="domain" description="Kringle" evidence="19">
    <location>
        <begin position="422"/>
        <end position="504"/>
    </location>
</feature>
<dbReference type="SMART" id="SM00058">
    <property type="entry name" value="FN1"/>
    <property type="match status" value="1"/>
</dbReference>
<keyword evidence="23" id="KW-1185">Reference proteome</keyword>
<evidence type="ECO:0000256" key="12">
    <source>
        <dbReference type="ARBA" id="ARBA00023180"/>
    </source>
</evidence>
<keyword evidence="13" id="KW-0617">Plasminogen activation</keyword>
<feature type="domain" description="Peptidase S1" evidence="20">
    <location>
        <begin position="519"/>
        <end position="769"/>
    </location>
</feature>
<gene>
    <name evidence="22" type="ORF">MRATA1EN1_LOCUS20803</name>
</gene>
<keyword evidence="11 14" id="KW-1015">Disulfide bond</keyword>
<protein>
    <recommendedName>
        <fullName evidence="3">t-plasminogen activator</fullName>
        <ecNumber evidence="3">3.4.21.68</ecNumber>
    </recommendedName>
</protein>
<dbReference type="Gene3D" id="2.10.25.10">
    <property type="entry name" value="Laminin"/>
    <property type="match status" value="1"/>
</dbReference>
<dbReference type="SUPFAM" id="SSF57603">
    <property type="entry name" value="FnI-like domain"/>
    <property type="match status" value="1"/>
</dbReference>
<dbReference type="InterPro" id="IPR001254">
    <property type="entry name" value="Trypsin_dom"/>
</dbReference>
<feature type="disulfide bond" evidence="14">
    <location>
        <begin position="317"/>
        <end position="326"/>
    </location>
</feature>
<dbReference type="PROSITE" id="PS00135">
    <property type="entry name" value="TRYPSIN_SER"/>
    <property type="match status" value="1"/>
</dbReference>
<feature type="domain" description="EGF-like" evidence="18">
    <location>
        <begin position="289"/>
        <end position="327"/>
    </location>
</feature>
<dbReference type="PROSITE" id="PS01186">
    <property type="entry name" value="EGF_2"/>
    <property type="match status" value="1"/>
</dbReference>
<evidence type="ECO:0000259" key="20">
    <source>
        <dbReference type="PROSITE" id="PS50240"/>
    </source>
</evidence>
<dbReference type="PROSITE" id="PS00022">
    <property type="entry name" value="EGF_1"/>
    <property type="match status" value="1"/>
</dbReference>
<dbReference type="PRINTS" id="PR00018">
    <property type="entry name" value="KRINGLE"/>
</dbReference>
<dbReference type="SUPFAM" id="SSF57440">
    <property type="entry name" value="Kringle-like"/>
    <property type="match status" value="2"/>
</dbReference>
<dbReference type="InterPro" id="IPR018114">
    <property type="entry name" value="TRYPSIN_HIS"/>
</dbReference>
<evidence type="ECO:0000256" key="5">
    <source>
        <dbReference type="ARBA" id="ARBA00022536"/>
    </source>
</evidence>
<dbReference type="SMART" id="SM00181">
    <property type="entry name" value="EGF"/>
    <property type="match status" value="1"/>
</dbReference>
<keyword evidence="12" id="KW-0325">Glycoprotein</keyword>
<dbReference type="Proteomes" id="UP001176941">
    <property type="component" value="Chromosome 31"/>
</dbReference>
<dbReference type="PANTHER" id="PTHR24264">
    <property type="entry name" value="TRYPSIN-RELATED"/>
    <property type="match status" value="1"/>
</dbReference>
<comment type="subcellular location">
    <subcellularLocation>
        <location evidence="2">Secreted</location>
    </subcellularLocation>
</comment>
<dbReference type="InterPro" id="IPR050127">
    <property type="entry name" value="Serine_Proteases_S1"/>
</dbReference>
<evidence type="ECO:0000256" key="4">
    <source>
        <dbReference type="ARBA" id="ARBA00022525"/>
    </source>
</evidence>
<keyword evidence="5 14" id="KW-0245">EGF-like domain</keyword>
<dbReference type="Pfam" id="PF00089">
    <property type="entry name" value="Trypsin"/>
    <property type="match status" value="1"/>
</dbReference>
<evidence type="ECO:0000256" key="17">
    <source>
        <dbReference type="SAM" id="MobiDB-lite"/>
    </source>
</evidence>
<evidence type="ECO:0000256" key="6">
    <source>
        <dbReference type="ARBA" id="ARBA00022572"/>
    </source>
</evidence>
<evidence type="ECO:0000259" key="19">
    <source>
        <dbReference type="PROSITE" id="PS50070"/>
    </source>
</evidence>
<evidence type="ECO:0000313" key="23">
    <source>
        <dbReference type="Proteomes" id="UP001176941"/>
    </source>
</evidence>
<dbReference type="SMART" id="SM00130">
    <property type="entry name" value="KR"/>
    <property type="match status" value="2"/>
</dbReference>
<evidence type="ECO:0000259" key="21">
    <source>
        <dbReference type="PROSITE" id="PS51091"/>
    </source>
</evidence>
<sequence>MSTGCLKEGVALLCDVTASLGPKRDKTTHRSEKPTHRYPQLEEAGALQGEPAKALQSRCRRQRLWRREKAPARQRQDEICLLVSLSCLGKALTVGRMTHFFVILLPYSAHPAVPIASVQRGWNVPCSARLACHQWPRRSLGQSGSPASGSLFSHRCSKGGLWPCERTASLTAKEPEPALGSKSWALRTKRGPSDAWDEDFKGHPEEITNAMKTEFLCMLLLCGAVFTSPSQETYRQLRRGARSYRVTCRDEKMQMTYLQHESWLRPLLRSNQVEHCWCNGGRAQCHSVPVRSCSEPWCFNGGTCRQAVYSSDFVCQCPEGFMGKRCEIDTTATCYKDQGVAYRGTWSTAESGAECANWNSSGLAMKPYSGRRPDAVRLGLGNHNYCRNPDQDSKPWCYIFKAGKYVSEFCSTPACAKEEDGDCYTGNGLAYRGTRSRTKSGASCLPWNSMFLTSKIYTAWKSNARALGLGKHNHCRNPDGDAQPWCHVWKDRQLTWEYCDVPQCVTCGLRQYKRPQFRIKGGLFADITSHPWQAAIFVKNRRSPGERFLCGGILISSCWVLSAAHCFQERYPTHHLKVVLGRTYRLVPGEEEQMFEVEKYIIHKEFDDDTYDNDIALLHLKSDSLTCARESSSVRTICLPDASLQLPDWTECELSGYGKHEAWSPFFSERLKEAHVRLYPASRCTSRHLFNRTVTNNMLCAGDTRSGGDHTNLHDACQGDSGGPLVCMKDSHMTLVGIISWGLGCGQKDIPGVYTKVTNYLDWIRDNTRP</sequence>
<dbReference type="SMART" id="SM00020">
    <property type="entry name" value="Tryp_SPc"/>
    <property type="match status" value="1"/>
</dbReference>
<evidence type="ECO:0000256" key="16">
    <source>
        <dbReference type="RuleBase" id="RU363034"/>
    </source>
</evidence>
<dbReference type="PANTHER" id="PTHR24264:SF42">
    <property type="entry name" value="TISSUE-TYPE PLASMINOGEN ACTIVATOR"/>
    <property type="match status" value="1"/>
</dbReference>
<evidence type="ECO:0000256" key="11">
    <source>
        <dbReference type="ARBA" id="ARBA00023157"/>
    </source>
</evidence>
<evidence type="ECO:0000256" key="3">
    <source>
        <dbReference type="ARBA" id="ARBA00013193"/>
    </source>
</evidence>
<dbReference type="PROSITE" id="PS51091">
    <property type="entry name" value="FN1_2"/>
    <property type="match status" value="1"/>
</dbReference>
<feature type="domain" description="Kringle" evidence="19">
    <location>
        <begin position="333"/>
        <end position="415"/>
    </location>
</feature>
<dbReference type="SUPFAM" id="SSF50494">
    <property type="entry name" value="Trypsin-like serine proteases"/>
    <property type="match status" value="1"/>
</dbReference>
<dbReference type="PROSITE" id="PS50070">
    <property type="entry name" value="KRINGLE_2"/>
    <property type="match status" value="2"/>
</dbReference>
<dbReference type="Pfam" id="PF00039">
    <property type="entry name" value="fn1"/>
    <property type="match status" value="1"/>
</dbReference>
<comment type="caution">
    <text evidence="14">Lacks conserved residue(s) required for the propagation of feature annotation.</text>
</comment>
<dbReference type="InterPro" id="IPR013806">
    <property type="entry name" value="Kringle-like"/>
</dbReference>
<dbReference type="InterPro" id="IPR001314">
    <property type="entry name" value="Peptidase_S1A"/>
</dbReference>
<evidence type="ECO:0000256" key="9">
    <source>
        <dbReference type="ARBA" id="ARBA00022801"/>
    </source>
</evidence>
<dbReference type="PROSITE" id="PS50240">
    <property type="entry name" value="TRYPSIN_DOM"/>
    <property type="match status" value="1"/>
</dbReference>
<dbReference type="InterPro" id="IPR043504">
    <property type="entry name" value="Peptidase_S1_PA_chymotrypsin"/>
</dbReference>
<feature type="disulfide bond" evidence="14">
    <location>
        <begin position="298"/>
        <end position="315"/>
    </location>
</feature>
<keyword evidence="10 16" id="KW-0720">Serine protease</keyword>
<proteinExistence type="predicted"/>
<dbReference type="PROSITE" id="PS00134">
    <property type="entry name" value="TRYPSIN_HIS"/>
    <property type="match status" value="1"/>
</dbReference>
<feature type="region of interest" description="Disordered" evidence="17">
    <location>
        <begin position="22"/>
        <end position="53"/>
    </location>
</feature>
<dbReference type="Gene3D" id="2.10.70.10">
    <property type="entry name" value="Complement Module, domain 1"/>
    <property type="match status" value="1"/>
</dbReference>
<dbReference type="InterPro" id="IPR009003">
    <property type="entry name" value="Peptidase_S1_PA"/>
</dbReference>
<dbReference type="PROSITE" id="PS50026">
    <property type="entry name" value="EGF_3"/>
    <property type="match status" value="1"/>
</dbReference>
<evidence type="ECO:0000256" key="13">
    <source>
        <dbReference type="ARBA" id="ARBA00023202"/>
    </source>
</evidence>
<organism evidence="22 23">
    <name type="scientific">Rangifer tarandus platyrhynchus</name>
    <name type="common">Svalbard reindeer</name>
    <dbReference type="NCBI Taxonomy" id="3082113"/>
    <lineage>
        <taxon>Eukaryota</taxon>
        <taxon>Metazoa</taxon>
        <taxon>Chordata</taxon>
        <taxon>Craniata</taxon>
        <taxon>Vertebrata</taxon>
        <taxon>Euteleostomi</taxon>
        <taxon>Mammalia</taxon>
        <taxon>Eutheria</taxon>
        <taxon>Laurasiatheria</taxon>
        <taxon>Artiodactyla</taxon>
        <taxon>Ruminantia</taxon>
        <taxon>Pecora</taxon>
        <taxon>Cervidae</taxon>
        <taxon>Odocoileinae</taxon>
        <taxon>Rangifer</taxon>
    </lineage>
</organism>
<dbReference type="InterPro" id="IPR000001">
    <property type="entry name" value="Kringle"/>
</dbReference>
<dbReference type="InterPro" id="IPR018056">
    <property type="entry name" value="Kringle_CS"/>
</dbReference>
<dbReference type="EC" id="3.4.21.68" evidence="3"/>
<dbReference type="EMBL" id="OX459967">
    <property type="protein sequence ID" value="CAI9171841.1"/>
    <property type="molecule type" value="Genomic_DNA"/>
</dbReference>
<dbReference type="CDD" id="cd00061">
    <property type="entry name" value="FN1"/>
    <property type="match status" value="1"/>
</dbReference>
<keyword evidence="7 16" id="KW-0645">Protease</keyword>
<keyword evidence="9 16" id="KW-0378">Hydrolase</keyword>
<evidence type="ECO:0000256" key="8">
    <source>
        <dbReference type="ARBA" id="ARBA00022729"/>
    </source>
</evidence>
<dbReference type="Gene3D" id="2.40.10.10">
    <property type="entry name" value="Trypsin-like serine proteases"/>
    <property type="match status" value="2"/>
</dbReference>
<dbReference type="PROSITE" id="PS00021">
    <property type="entry name" value="KRINGLE_1"/>
    <property type="match status" value="1"/>
</dbReference>
<dbReference type="CDD" id="cd00190">
    <property type="entry name" value="Tryp_SPc"/>
    <property type="match status" value="1"/>
</dbReference>
<dbReference type="InterPro" id="IPR000742">
    <property type="entry name" value="EGF"/>
</dbReference>
<evidence type="ECO:0000256" key="14">
    <source>
        <dbReference type="PROSITE-ProRule" id="PRU00076"/>
    </source>
</evidence>
<dbReference type="PROSITE" id="PS01253">
    <property type="entry name" value="FN1_1"/>
    <property type="match status" value="1"/>
</dbReference>
<keyword evidence="8" id="KW-0732">Signal</keyword>
<evidence type="ECO:0000256" key="1">
    <source>
        <dbReference type="ARBA" id="ARBA00001538"/>
    </source>
</evidence>
<keyword evidence="6 15" id="KW-0420">Kringle</keyword>
<comment type="catalytic activity">
    <reaction evidence="1">
        <text>Specific cleavage of Arg-|-Val bond in plasminogen to form plasmin.</text>
        <dbReference type="EC" id="3.4.21.68"/>
    </reaction>
</comment>
<evidence type="ECO:0000256" key="2">
    <source>
        <dbReference type="ARBA" id="ARBA00004613"/>
    </source>
</evidence>
<evidence type="ECO:0000313" key="22">
    <source>
        <dbReference type="EMBL" id="CAI9171841.1"/>
    </source>
</evidence>
<keyword evidence="4" id="KW-0964">Secreted</keyword>
<dbReference type="CDD" id="cd00054">
    <property type="entry name" value="EGF_CA"/>
    <property type="match status" value="1"/>
</dbReference>
<name>A0ABN8ZI18_RANTA</name>
<dbReference type="Pfam" id="PF00051">
    <property type="entry name" value="Kringle"/>
    <property type="match status" value="2"/>
</dbReference>
<evidence type="ECO:0000256" key="10">
    <source>
        <dbReference type="ARBA" id="ARBA00022825"/>
    </source>
</evidence>